<dbReference type="Pfam" id="PF13384">
    <property type="entry name" value="HTH_23"/>
    <property type="match status" value="1"/>
</dbReference>
<dbReference type="SUPFAM" id="SSF46689">
    <property type="entry name" value="Homeodomain-like"/>
    <property type="match status" value="1"/>
</dbReference>
<proteinExistence type="predicted"/>
<reference evidence="2 3" key="1">
    <citation type="submission" date="2019-10" db="EMBL/GenBank/DDBJ databases">
        <title>Genome sequencing of Lactobacillus manihotivorans.</title>
        <authorList>
            <person name="Kim K."/>
        </authorList>
    </citation>
    <scope>NUCLEOTIDE SEQUENCE [LARGE SCALE GENOMIC DNA]</scope>
    <source>
        <strain evidence="2 3">LM010</strain>
        <plasmid evidence="2 3">unnamed1</plasmid>
    </source>
</reference>
<evidence type="ECO:0000313" key="3">
    <source>
        <dbReference type="Proteomes" id="UP000388452"/>
    </source>
</evidence>
<protein>
    <recommendedName>
        <fullName evidence="1">Winged helix-turn helix domain-containing protein</fullName>
    </recommendedName>
</protein>
<dbReference type="InterPro" id="IPR025959">
    <property type="entry name" value="Winged_HTH_dom"/>
</dbReference>
<organism evidence="2 3">
    <name type="scientific">Lacticaseibacillus manihotivorans</name>
    <dbReference type="NCBI Taxonomy" id="88233"/>
    <lineage>
        <taxon>Bacteria</taxon>
        <taxon>Bacillati</taxon>
        <taxon>Bacillota</taxon>
        <taxon>Bacilli</taxon>
        <taxon>Lactobacillales</taxon>
        <taxon>Lactobacillaceae</taxon>
        <taxon>Lacticaseibacillus</taxon>
    </lineage>
</organism>
<feature type="domain" description="Winged helix-turn helix" evidence="1">
    <location>
        <begin position="106"/>
        <end position="161"/>
    </location>
</feature>
<dbReference type="EMBL" id="CP045069">
    <property type="protein sequence ID" value="QFQ93075.1"/>
    <property type="molecule type" value="Genomic_DNA"/>
</dbReference>
<dbReference type="RefSeq" id="WP_152164916.1">
    <property type="nucleotide sequence ID" value="NZ_CP045069.1"/>
</dbReference>
<dbReference type="Pfam" id="PF13592">
    <property type="entry name" value="HTH_33"/>
    <property type="match status" value="1"/>
</dbReference>
<keyword evidence="2" id="KW-0614">Plasmid</keyword>
<evidence type="ECO:0000313" key="2">
    <source>
        <dbReference type="EMBL" id="QFQ93075.1"/>
    </source>
</evidence>
<dbReference type="InterPro" id="IPR009057">
    <property type="entry name" value="Homeodomain-like_sf"/>
</dbReference>
<geneLocation type="plasmid" evidence="2 3">
    <name>unnamed1</name>
</geneLocation>
<sequence length="183" mass="21063">MSNRFKFTAEQVAELEDAYRTYTDDGKAHRRIQVVMLRAQGTRVKAVTAATKACSSTITDFTNRYLEEGIPGLLKTKHKGNYRFLTKEETLEFLAKFEEDAAAGKLITTNEMFEAYQERIGHTANRNAFISMLHRFGWRKVKPRPHHPKQVDAETIEASKKLTTKSKNQENGYCMTWIHETSL</sequence>
<gene>
    <name evidence="2" type="ORF">LM010_16750</name>
</gene>
<name>A0A5P8JUW5_9LACO</name>
<dbReference type="Proteomes" id="UP000388452">
    <property type="component" value="Plasmid unnamed1"/>
</dbReference>
<evidence type="ECO:0000259" key="1">
    <source>
        <dbReference type="Pfam" id="PF13592"/>
    </source>
</evidence>
<dbReference type="AlphaFoldDB" id="A0A5P8JUW5"/>
<accession>A0A5P8JUW5</accession>